<name>A0A0M8KB10_9CHLR</name>
<feature type="transmembrane region" description="Helical" evidence="5">
    <location>
        <begin position="395"/>
        <end position="420"/>
    </location>
</feature>
<keyword evidence="8" id="KW-1185">Reference proteome</keyword>
<feature type="transmembrane region" description="Helical" evidence="5">
    <location>
        <begin position="432"/>
        <end position="450"/>
    </location>
</feature>
<feature type="transmembrane region" description="Helical" evidence="5">
    <location>
        <begin position="456"/>
        <end position="476"/>
    </location>
</feature>
<evidence type="ECO:0000256" key="5">
    <source>
        <dbReference type="SAM" id="Phobius"/>
    </source>
</evidence>
<keyword evidence="3 5" id="KW-1133">Transmembrane helix</keyword>
<dbReference type="Pfam" id="PF04932">
    <property type="entry name" value="Wzy_C"/>
    <property type="match status" value="1"/>
</dbReference>
<dbReference type="Proteomes" id="UP000037784">
    <property type="component" value="Unassembled WGS sequence"/>
</dbReference>
<feature type="domain" description="O-antigen ligase-related" evidence="6">
    <location>
        <begin position="257"/>
        <end position="412"/>
    </location>
</feature>
<dbReference type="PANTHER" id="PTHR37422">
    <property type="entry name" value="TEICHURONIC ACID BIOSYNTHESIS PROTEIN TUAE"/>
    <property type="match status" value="1"/>
</dbReference>
<feature type="transmembrane region" description="Helical" evidence="5">
    <location>
        <begin position="76"/>
        <end position="94"/>
    </location>
</feature>
<dbReference type="EMBL" id="BBZA01000225">
    <property type="protein sequence ID" value="GAP64079.1"/>
    <property type="molecule type" value="Genomic_DNA"/>
</dbReference>
<dbReference type="InParanoid" id="A0A0M8KB10"/>
<dbReference type="STRING" id="872965.SE16_13980"/>
<evidence type="ECO:0000313" key="8">
    <source>
        <dbReference type="Proteomes" id="UP000037784"/>
    </source>
</evidence>
<feature type="transmembrane region" description="Helical" evidence="5">
    <location>
        <begin position="114"/>
        <end position="138"/>
    </location>
</feature>
<dbReference type="AlphaFoldDB" id="A0A0M8KB10"/>
<feature type="transmembrane region" description="Helical" evidence="5">
    <location>
        <begin position="243"/>
        <end position="266"/>
    </location>
</feature>
<comment type="subcellular location">
    <subcellularLocation>
        <location evidence="1">Membrane</location>
        <topology evidence="1">Multi-pass membrane protein</topology>
    </subcellularLocation>
</comment>
<accession>A0A0M8KB10</accession>
<dbReference type="GO" id="GO:0016020">
    <property type="term" value="C:membrane"/>
    <property type="evidence" value="ECO:0007669"/>
    <property type="project" value="UniProtKB-SubCell"/>
</dbReference>
<evidence type="ECO:0000259" key="6">
    <source>
        <dbReference type="Pfam" id="PF04932"/>
    </source>
</evidence>
<evidence type="ECO:0000256" key="1">
    <source>
        <dbReference type="ARBA" id="ARBA00004141"/>
    </source>
</evidence>
<evidence type="ECO:0000256" key="4">
    <source>
        <dbReference type="ARBA" id="ARBA00023136"/>
    </source>
</evidence>
<feature type="transmembrane region" description="Helical" evidence="5">
    <location>
        <begin position="212"/>
        <end position="231"/>
    </location>
</feature>
<protein>
    <recommendedName>
        <fullName evidence="6">O-antigen ligase-related domain-containing protein</fullName>
    </recommendedName>
</protein>
<reference evidence="7 8" key="1">
    <citation type="journal article" date="2015" name="Genome Announc.">
        <title>Draft Genome Sequence of a Heterotrophic Facultative Anaerobic Thermophilic Bacterium, Ardenticatena maritima Strain 110ST.</title>
        <authorList>
            <person name="Kawaichi S."/>
            <person name="Yoshida T."/>
            <person name="Sako Y."/>
            <person name="Nakamura R."/>
        </authorList>
    </citation>
    <scope>NUCLEOTIDE SEQUENCE [LARGE SCALE GENOMIC DNA]</scope>
    <source>
        <strain evidence="7 8">110S</strain>
    </source>
</reference>
<evidence type="ECO:0000256" key="2">
    <source>
        <dbReference type="ARBA" id="ARBA00022692"/>
    </source>
</evidence>
<evidence type="ECO:0000313" key="7">
    <source>
        <dbReference type="EMBL" id="GAP64079.1"/>
    </source>
</evidence>
<comment type="caution">
    <text evidence="7">The sequence shown here is derived from an EMBL/GenBank/DDBJ whole genome shotgun (WGS) entry which is preliminary data.</text>
</comment>
<gene>
    <name evidence="7" type="ORF">ARMA_2502</name>
</gene>
<feature type="transmembrane region" description="Helical" evidence="5">
    <location>
        <begin position="272"/>
        <end position="288"/>
    </location>
</feature>
<dbReference type="InterPro" id="IPR051533">
    <property type="entry name" value="WaaL-like"/>
</dbReference>
<keyword evidence="4 5" id="KW-0472">Membrane</keyword>
<feature type="transmembrane region" description="Helical" evidence="5">
    <location>
        <begin position="295"/>
        <end position="314"/>
    </location>
</feature>
<dbReference type="InterPro" id="IPR007016">
    <property type="entry name" value="O-antigen_ligase-rel_domated"/>
</dbReference>
<sequence>MMKRVWLANISLERVLGAAALLGTAYVLATFPLSTAVVLLGGVGFTLVVLVRPVWALYALPFLVPFPLREVRVGPATVGGLEALLALFIAAWLARGLARREIIVRAPPLSLPLALLLGSMLLSLVNAFSLSAAAKELVKWLEVAALYTIAWHELRRRDLLIIVLALLTAGALAAAQGIYQSVFRVGPPGFLFPLAGRLWLRAYGTFAQPNPYAGYLGLTLPLAYGLLLAGLGALPQRDDGVPLLVRSVVLGYAALTGALMVLALFFSLSRGAWIGAAAAVLVVSMLLSRRAFVGTLLAGVAGALFLALGGWAYVPLPIRERLTDFLPYVGLVDVRAIEVNDRTFAIVERLAHWYAAVGMFADFPWLGGGIGNYAARYPMYKLPPWDDPLGHAHNIYLNVAAETGLVGLSAYLLFWAAALWLAWRAVRQTTGLWRGMAIGALGAFVHLSAHNFFDNLYVHGMYVQVALLLAIVAVLVDNRGSGWHEQETVKQPSTH</sequence>
<proteinExistence type="predicted"/>
<reference evidence="8" key="2">
    <citation type="submission" date="2015-08" db="EMBL/GenBank/DDBJ databases">
        <title>Draft Genome Sequence of a Heterotrophic Facultative Anaerobic Bacterium Ardenticatena maritima Strain 110S.</title>
        <authorList>
            <person name="Kawaichi S."/>
            <person name="Yoshida T."/>
            <person name="Sako Y."/>
            <person name="Nakamura R."/>
        </authorList>
    </citation>
    <scope>NUCLEOTIDE SEQUENCE [LARGE SCALE GENOMIC DNA]</scope>
    <source>
        <strain evidence="8">110S</strain>
    </source>
</reference>
<organism evidence="7 8">
    <name type="scientific">Ardenticatena maritima</name>
    <dbReference type="NCBI Taxonomy" id="872965"/>
    <lineage>
        <taxon>Bacteria</taxon>
        <taxon>Bacillati</taxon>
        <taxon>Chloroflexota</taxon>
        <taxon>Ardenticatenia</taxon>
        <taxon>Ardenticatenales</taxon>
        <taxon>Ardenticatenaceae</taxon>
        <taxon>Ardenticatena</taxon>
    </lineage>
</organism>
<evidence type="ECO:0000256" key="3">
    <source>
        <dbReference type="ARBA" id="ARBA00022989"/>
    </source>
</evidence>
<dbReference type="PANTHER" id="PTHR37422:SF13">
    <property type="entry name" value="LIPOPOLYSACCHARIDE BIOSYNTHESIS PROTEIN PA4999-RELATED"/>
    <property type="match status" value="1"/>
</dbReference>
<feature type="transmembrane region" description="Helical" evidence="5">
    <location>
        <begin position="159"/>
        <end position="179"/>
    </location>
</feature>
<feature type="transmembrane region" description="Helical" evidence="5">
    <location>
        <begin position="39"/>
        <end position="64"/>
    </location>
</feature>
<keyword evidence="2 5" id="KW-0812">Transmembrane</keyword>